<reference evidence="4" key="1">
    <citation type="submission" date="2011-02" db="EMBL/GenBank/DDBJ databases">
        <authorList>
            <person name="Aslett M."/>
        </authorList>
    </citation>
    <scope>NUCLEOTIDE SEQUENCE</scope>
    <source>
        <strain evidence="4">Liverpool</strain>
    </source>
</reference>
<dbReference type="RefSeq" id="XP_003885816.1">
    <property type="nucleotide sequence ID" value="XM_003885767.1"/>
</dbReference>
<dbReference type="AlphaFoldDB" id="F0VPZ3"/>
<dbReference type="Proteomes" id="UP000007494">
    <property type="component" value="Chromosome XII"/>
</dbReference>
<feature type="chain" id="PRO_5007655319" description="Transmembrane protein" evidence="3">
    <location>
        <begin position="25"/>
        <end position="823"/>
    </location>
</feature>
<keyword evidence="2" id="KW-0472">Membrane</keyword>
<feature type="region of interest" description="Disordered" evidence="1">
    <location>
        <begin position="804"/>
        <end position="823"/>
    </location>
</feature>
<evidence type="ECO:0008006" key="7">
    <source>
        <dbReference type="Google" id="ProtNLM"/>
    </source>
</evidence>
<evidence type="ECO:0000313" key="4">
    <source>
        <dbReference type="EMBL" id="CBZ55790.1"/>
    </source>
</evidence>
<evidence type="ECO:0000256" key="3">
    <source>
        <dbReference type="SAM" id="SignalP"/>
    </source>
</evidence>
<dbReference type="OMA" id="VGKMITF"/>
<evidence type="ECO:0000313" key="6">
    <source>
        <dbReference type="Proteomes" id="UP000007494"/>
    </source>
</evidence>
<dbReference type="VEuPathDB" id="ToxoDB:NCLIV_062160"/>
<feature type="transmembrane region" description="Helical" evidence="2">
    <location>
        <begin position="728"/>
        <end position="754"/>
    </location>
</feature>
<protein>
    <recommendedName>
        <fullName evidence="7">Transmembrane protein</fullName>
    </recommendedName>
</protein>
<keyword evidence="3" id="KW-0732">Signal</keyword>
<dbReference type="eggNOG" id="ENOG502QZI9">
    <property type="taxonomic scope" value="Eukaryota"/>
</dbReference>
<reference evidence="4" key="2">
    <citation type="submission" date="2011-03" db="EMBL/GenBank/DDBJ databases">
        <title>Comparative genomics and transcriptomics of Neospora caninum and Toxoplasma gondii.</title>
        <authorList>
            <person name="Reid A.J."/>
            <person name="Sohal A."/>
            <person name="Harris D."/>
            <person name="Quail M."/>
            <person name="Sanders M."/>
            <person name="Berriman M."/>
            <person name="Wastling J.M."/>
            <person name="Pain A."/>
        </authorList>
    </citation>
    <scope>NUCLEOTIDE SEQUENCE</scope>
    <source>
        <strain evidence="4">Liverpool</strain>
    </source>
</reference>
<feature type="compositionally biased region" description="Acidic residues" evidence="1">
    <location>
        <begin position="812"/>
        <end position="823"/>
    </location>
</feature>
<dbReference type="InParanoid" id="F0VPZ3"/>
<accession>F0VPZ3</accession>
<reference evidence="5" key="4">
    <citation type="journal article" date="2015" name="PLoS ONE">
        <title>Comprehensive Evaluation of Toxoplasma gondii VEG and Neospora caninum LIV Genomes with Tachyzoite Stage Transcriptome and Proteome Defines Novel Transcript Features.</title>
        <authorList>
            <person name="Ramaprasad A."/>
            <person name="Mourier T."/>
            <person name="Naeem R."/>
            <person name="Malas T.B."/>
            <person name="Moussa E."/>
            <person name="Panigrahi A."/>
            <person name="Vermont S.J."/>
            <person name="Otto T.D."/>
            <person name="Wastling J."/>
            <person name="Pain A."/>
        </authorList>
    </citation>
    <scope>NUCLEOTIDE SEQUENCE</scope>
    <source>
        <strain evidence="5">Liverpool</strain>
    </source>
</reference>
<sequence length="823" mass="91762">MAAYRRLVPLFFLFSVTYFSLLCAFGLTADSQNDVNSDIQTLATSDFALESGAMEDETSDDVFEDTTDEEADDSIAGSSFSQLTTRKGKAADGRKLFEALQNAMADQAKARAQQEKGQDMFFAAKQAIDSGNDSAMQCVVFRPKRKWGQLLKSLCSKYRKNKPLFSTCQKLAQVVQKTLIEQCGEGSFYDCRRKLGFVIANPTFVHVKDDGAVYLHPKDEYFEFITQVVKDYDAWSAARLMGDSCFYDAMATCNARQNNDTMKRIKKTKDPTYKRDEQNVASRLQALRSVMNVTRTTRMDPLFLALMFQLLDTSHCSPRLLSRLKKPKKSRDEWKYLLVQTMVYWFTVNPTKCEEILAGDPGVPPDPWALKCKAFHYSIKQKKAISPLLTAIAENDSVKSLALAGSLRTDIDTASVDLEDLVLLNAKTAMDTRGVALFLVQKRRLSLALLDFFSRSGLLRKMLSFIVGKMITFLLPETAKLAVVGNLSRALKRGTQSSGPRGLLEQSVLDMMACGHEAVIYCMTSRQHLARTAVRAFLNVAETAARKEDREAAKKDRAAAKKDRAAAKKDRAAAKKDREATKKDRAAAKNEDVAVAQKEDVAESKRSTSLIQVSINRFGSTAPPPPSSSDDFSDFDEVDLEAGNETLSPLAQEFVTFMQNQRVDVYRRAWDEGDAHRSSFDKFRTLIGVPRSRQAWKRALVICTWGLGLATFIMGIVGLALFPVGHLFAYLGALSLALGVGVLLLIPVINYGILWANEYNRIAFVGGQELGRVPQKRVRKTEPKYTPGTRFSNLLQTQLELERAAQENPTFDSDEDDGNQGSR</sequence>
<organism evidence="4 6">
    <name type="scientific">Neospora caninum (strain Liverpool)</name>
    <dbReference type="NCBI Taxonomy" id="572307"/>
    <lineage>
        <taxon>Eukaryota</taxon>
        <taxon>Sar</taxon>
        <taxon>Alveolata</taxon>
        <taxon>Apicomplexa</taxon>
        <taxon>Conoidasida</taxon>
        <taxon>Coccidia</taxon>
        <taxon>Eucoccidiorida</taxon>
        <taxon>Eimeriorina</taxon>
        <taxon>Sarcocystidae</taxon>
        <taxon>Neospora</taxon>
    </lineage>
</organism>
<reference evidence="6" key="3">
    <citation type="journal article" date="2012" name="PLoS Pathog.">
        <title>Comparative genomics of the apicomplexan parasites Toxoplasma gondii and Neospora caninum: Coccidia differing in host range and transmission strategy.</title>
        <authorList>
            <person name="Reid A.J."/>
            <person name="Vermont S.J."/>
            <person name="Cotton J.A."/>
            <person name="Harris D."/>
            <person name="Hill-Cawthorne G.A."/>
            <person name="Konen-Waisman S."/>
            <person name="Latham S.M."/>
            <person name="Mourier T."/>
            <person name="Norton R."/>
            <person name="Quail M.A."/>
            <person name="Sanders M."/>
            <person name="Shanmugam D."/>
            <person name="Sohal A."/>
            <person name="Wasmuth J.D."/>
            <person name="Brunk B."/>
            <person name="Grigg M.E."/>
            <person name="Howard J.C."/>
            <person name="Parkinson J."/>
            <person name="Roos D.S."/>
            <person name="Trees A.J."/>
            <person name="Berriman M."/>
            <person name="Pain A."/>
            <person name="Wastling J.M."/>
        </authorList>
    </citation>
    <scope>NUCLEOTIDE SEQUENCE [LARGE SCALE GENOMIC DNA]</scope>
    <source>
        <strain evidence="6">Liverpool</strain>
    </source>
</reference>
<dbReference type="GeneID" id="13441221"/>
<evidence type="ECO:0000256" key="2">
    <source>
        <dbReference type="SAM" id="Phobius"/>
    </source>
</evidence>
<dbReference type="OrthoDB" id="329855at2759"/>
<keyword evidence="6" id="KW-1185">Reference proteome</keyword>
<evidence type="ECO:0000256" key="1">
    <source>
        <dbReference type="SAM" id="MobiDB-lite"/>
    </source>
</evidence>
<feature type="signal peptide" evidence="3">
    <location>
        <begin position="1"/>
        <end position="24"/>
    </location>
</feature>
<dbReference type="EMBL" id="FR823393">
    <property type="protein sequence ID" value="CBZ55790.1"/>
    <property type="molecule type" value="Genomic_DNA"/>
</dbReference>
<proteinExistence type="predicted"/>
<gene>
    <name evidence="5" type="ORF">BN1204_062160</name>
    <name evidence="4" type="ORF">NCLIV_062160</name>
</gene>
<keyword evidence="2" id="KW-1133">Transmembrane helix</keyword>
<evidence type="ECO:0000313" key="5">
    <source>
        <dbReference type="EMBL" id="CEL70533.1"/>
    </source>
</evidence>
<feature type="region of interest" description="Disordered" evidence="1">
    <location>
        <begin position="548"/>
        <end position="601"/>
    </location>
</feature>
<name>F0VPZ3_NEOCL</name>
<keyword evidence="2" id="KW-0812">Transmembrane</keyword>
<feature type="transmembrane region" description="Helical" evidence="2">
    <location>
        <begin position="699"/>
        <end position="722"/>
    </location>
</feature>
<dbReference type="EMBL" id="LN714487">
    <property type="protein sequence ID" value="CEL70533.1"/>
    <property type="molecule type" value="Genomic_DNA"/>
</dbReference>